<organism evidence="3 4">
    <name type="scientific">Aulographum hederae CBS 113979</name>
    <dbReference type="NCBI Taxonomy" id="1176131"/>
    <lineage>
        <taxon>Eukaryota</taxon>
        <taxon>Fungi</taxon>
        <taxon>Dikarya</taxon>
        <taxon>Ascomycota</taxon>
        <taxon>Pezizomycotina</taxon>
        <taxon>Dothideomycetes</taxon>
        <taxon>Pleosporomycetidae</taxon>
        <taxon>Aulographales</taxon>
        <taxon>Aulographaceae</taxon>
    </lineage>
</organism>
<feature type="compositionally biased region" description="Basic residues" evidence="1">
    <location>
        <begin position="133"/>
        <end position="144"/>
    </location>
</feature>
<evidence type="ECO:0000256" key="1">
    <source>
        <dbReference type="SAM" id="MobiDB-lite"/>
    </source>
</evidence>
<evidence type="ECO:0000313" key="3">
    <source>
        <dbReference type="EMBL" id="KAF1983221.1"/>
    </source>
</evidence>
<feature type="domain" description="DUF4604" evidence="2">
    <location>
        <begin position="7"/>
        <end position="154"/>
    </location>
</feature>
<gene>
    <name evidence="3" type="ORF">K402DRAFT_339027</name>
</gene>
<keyword evidence="4" id="KW-1185">Reference proteome</keyword>
<dbReference type="AlphaFoldDB" id="A0A6G1GQL2"/>
<accession>A0A6G1GQL2</accession>
<reference evidence="3" key="1">
    <citation type="journal article" date="2020" name="Stud. Mycol.">
        <title>101 Dothideomycetes genomes: a test case for predicting lifestyles and emergence of pathogens.</title>
        <authorList>
            <person name="Haridas S."/>
            <person name="Albert R."/>
            <person name="Binder M."/>
            <person name="Bloem J."/>
            <person name="Labutti K."/>
            <person name="Salamov A."/>
            <person name="Andreopoulos B."/>
            <person name="Baker S."/>
            <person name="Barry K."/>
            <person name="Bills G."/>
            <person name="Bluhm B."/>
            <person name="Cannon C."/>
            <person name="Castanera R."/>
            <person name="Culley D."/>
            <person name="Daum C."/>
            <person name="Ezra D."/>
            <person name="Gonzalez J."/>
            <person name="Henrissat B."/>
            <person name="Kuo A."/>
            <person name="Liang C."/>
            <person name="Lipzen A."/>
            <person name="Lutzoni F."/>
            <person name="Magnuson J."/>
            <person name="Mondo S."/>
            <person name="Nolan M."/>
            <person name="Ohm R."/>
            <person name="Pangilinan J."/>
            <person name="Park H.-J."/>
            <person name="Ramirez L."/>
            <person name="Alfaro M."/>
            <person name="Sun H."/>
            <person name="Tritt A."/>
            <person name="Yoshinaga Y."/>
            <person name="Zwiers L.-H."/>
            <person name="Turgeon B."/>
            <person name="Goodwin S."/>
            <person name="Spatafora J."/>
            <person name="Crous P."/>
            <person name="Grigoriev I."/>
        </authorList>
    </citation>
    <scope>NUCLEOTIDE SEQUENCE</scope>
    <source>
        <strain evidence="3">CBS 113979</strain>
    </source>
</reference>
<sequence>MSNFKAKNLSYEANEPAFLRRLRGGLAEGRDTDRHETSIARPKRAKDPDGEDDLPIYVVEESNDTISKAEYEALVAKQESGSKPEGENGTTEPGDGKDGAGKRPGQNSRKRKVGKIIGGDGEEDEDQQEPKKSTTKKKSKKKGKPGVALSFDEEG</sequence>
<name>A0A6G1GQL2_9PEZI</name>
<protein>
    <recommendedName>
        <fullName evidence="2">DUF4604 domain-containing protein</fullName>
    </recommendedName>
</protein>
<dbReference type="OrthoDB" id="5388322at2759"/>
<dbReference type="Proteomes" id="UP000800041">
    <property type="component" value="Unassembled WGS sequence"/>
</dbReference>
<proteinExistence type="predicted"/>
<dbReference type="EMBL" id="ML977177">
    <property type="protein sequence ID" value="KAF1983221.1"/>
    <property type="molecule type" value="Genomic_DNA"/>
</dbReference>
<dbReference type="Pfam" id="PF15377">
    <property type="entry name" value="DUF4604"/>
    <property type="match status" value="1"/>
</dbReference>
<feature type="compositionally biased region" description="Basic and acidic residues" evidence="1">
    <location>
        <begin position="28"/>
        <end position="38"/>
    </location>
</feature>
<dbReference type="InterPro" id="IPR027911">
    <property type="entry name" value="DUF4604"/>
</dbReference>
<feature type="region of interest" description="Disordered" evidence="1">
    <location>
        <begin position="22"/>
        <end position="155"/>
    </location>
</feature>
<evidence type="ECO:0000259" key="2">
    <source>
        <dbReference type="Pfam" id="PF15377"/>
    </source>
</evidence>
<evidence type="ECO:0000313" key="4">
    <source>
        <dbReference type="Proteomes" id="UP000800041"/>
    </source>
</evidence>